<organism evidence="1 2">
    <name type="scientific">Rubroshorea leprosula</name>
    <dbReference type="NCBI Taxonomy" id="152421"/>
    <lineage>
        <taxon>Eukaryota</taxon>
        <taxon>Viridiplantae</taxon>
        <taxon>Streptophyta</taxon>
        <taxon>Embryophyta</taxon>
        <taxon>Tracheophyta</taxon>
        <taxon>Spermatophyta</taxon>
        <taxon>Magnoliopsida</taxon>
        <taxon>eudicotyledons</taxon>
        <taxon>Gunneridae</taxon>
        <taxon>Pentapetalae</taxon>
        <taxon>rosids</taxon>
        <taxon>malvids</taxon>
        <taxon>Malvales</taxon>
        <taxon>Dipterocarpaceae</taxon>
        <taxon>Rubroshorea</taxon>
    </lineage>
</organism>
<dbReference type="Proteomes" id="UP001054252">
    <property type="component" value="Unassembled WGS sequence"/>
</dbReference>
<keyword evidence="2" id="KW-1185">Reference proteome</keyword>
<dbReference type="EMBL" id="BPVZ01000089">
    <property type="protein sequence ID" value="GKV30949.1"/>
    <property type="molecule type" value="Genomic_DNA"/>
</dbReference>
<dbReference type="Gene3D" id="3.30.200.20">
    <property type="entry name" value="Phosphorylase Kinase, domain 1"/>
    <property type="match status" value="1"/>
</dbReference>
<protein>
    <recommendedName>
        <fullName evidence="3">Protein kinase domain-containing protein</fullName>
    </recommendedName>
</protein>
<evidence type="ECO:0008006" key="3">
    <source>
        <dbReference type="Google" id="ProtNLM"/>
    </source>
</evidence>
<accession>A0AAV5L1B2</accession>
<gene>
    <name evidence="1" type="ORF">SLEP1_g39708</name>
</gene>
<reference evidence="1 2" key="1">
    <citation type="journal article" date="2021" name="Commun. Biol.">
        <title>The genome of Shorea leprosula (Dipterocarpaceae) highlights the ecological relevance of drought in aseasonal tropical rainforests.</title>
        <authorList>
            <person name="Ng K.K.S."/>
            <person name="Kobayashi M.J."/>
            <person name="Fawcett J.A."/>
            <person name="Hatakeyama M."/>
            <person name="Paape T."/>
            <person name="Ng C.H."/>
            <person name="Ang C.C."/>
            <person name="Tnah L.H."/>
            <person name="Lee C.T."/>
            <person name="Nishiyama T."/>
            <person name="Sese J."/>
            <person name="O'Brien M.J."/>
            <person name="Copetti D."/>
            <person name="Mohd Noor M.I."/>
            <person name="Ong R.C."/>
            <person name="Putra M."/>
            <person name="Sireger I.Z."/>
            <person name="Indrioko S."/>
            <person name="Kosugi Y."/>
            <person name="Izuno A."/>
            <person name="Isagi Y."/>
            <person name="Lee S.L."/>
            <person name="Shimizu K.K."/>
        </authorList>
    </citation>
    <scope>NUCLEOTIDE SEQUENCE [LARGE SCALE GENOMIC DNA]</scope>
    <source>
        <strain evidence="1">214</strain>
    </source>
</reference>
<comment type="caution">
    <text evidence="1">The sequence shown here is derived from an EMBL/GenBank/DDBJ whole genome shotgun (WGS) entry which is preliminary data.</text>
</comment>
<evidence type="ECO:0000313" key="1">
    <source>
        <dbReference type="EMBL" id="GKV30949.1"/>
    </source>
</evidence>
<sequence>MAPLRSGDQEIDIELLKTGEKIASGSRGPSYHSFYCDQDVAVKILRFEHLNDALQVAFTQELTLPFTKMTLVMLDANSHAYILVLG</sequence>
<dbReference type="AlphaFoldDB" id="A0AAV5L1B2"/>
<evidence type="ECO:0000313" key="2">
    <source>
        <dbReference type="Proteomes" id="UP001054252"/>
    </source>
</evidence>
<proteinExistence type="predicted"/>
<name>A0AAV5L1B2_9ROSI</name>